<dbReference type="RefSeq" id="WP_130752345.1">
    <property type="nucleotide sequence ID" value="NZ_BBQY01000002.1"/>
</dbReference>
<dbReference type="SUPFAM" id="SSF52540">
    <property type="entry name" value="P-loop containing nucleoside triphosphate hydrolases"/>
    <property type="match status" value="1"/>
</dbReference>
<dbReference type="AlphaFoldDB" id="A0A401J015"/>
<organism evidence="2 3">
    <name type="scientific">Sphingobium xenophagum</name>
    <dbReference type="NCBI Taxonomy" id="121428"/>
    <lineage>
        <taxon>Bacteria</taxon>
        <taxon>Pseudomonadati</taxon>
        <taxon>Pseudomonadota</taxon>
        <taxon>Alphaproteobacteria</taxon>
        <taxon>Sphingomonadales</taxon>
        <taxon>Sphingomonadaceae</taxon>
        <taxon>Sphingobium</taxon>
    </lineage>
</organism>
<dbReference type="Gene3D" id="3.40.50.300">
    <property type="entry name" value="P-loop containing nucleotide triphosphate hydrolases"/>
    <property type="match status" value="1"/>
</dbReference>
<keyword evidence="3" id="KW-1185">Reference proteome</keyword>
<sequence length="341" mass="37008">MAGAKQVIALLAGHVEGNDERVYTVALQIAAAEARQGHVKTAETLRKLVDTARTSVGGGTSSLRPQLAIATPLAKPRGELEELVHVSHSDTRLADMTLTEAIRARLSRLVVQQQNRERLREFGQHPSSKLLLVGPPGSGKTLTASALAGELHLPLFTVRLEGVITRFLGESAGKLRLIFNQIAQMRGVYLFDEFDAIGGKRGAANEVGEMRRVLNSFLQFLEEANATDSVVVAATNHPELLDRALVRRFDEIIEYGLPDASGIKAMMSHRLGRMAGRSLGWEKILPLTEGLSQAELARVADEATKEAILAGRKTVATDEILAALSARRAMREAVADIFNDR</sequence>
<comment type="caution">
    <text evidence="2">The sequence shown here is derived from an EMBL/GenBank/DDBJ whole genome shotgun (WGS) entry which is preliminary data.</text>
</comment>
<dbReference type="SMART" id="SM00382">
    <property type="entry name" value="AAA"/>
    <property type="match status" value="1"/>
</dbReference>
<dbReference type="GO" id="GO:0016887">
    <property type="term" value="F:ATP hydrolysis activity"/>
    <property type="evidence" value="ECO:0007669"/>
    <property type="project" value="InterPro"/>
</dbReference>
<accession>A0A401J015</accession>
<gene>
    <name evidence="2" type="ORF">MBESOW_P1219</name>
</gene>
<dbReference type="GO" id="GO:0004176">
    <property type="term" value="F:ATP-dependent peptidase activity"/>
    <property type="evidence" value="ECO:0007669"/>
    <property type="project" value="TreeGrafter"/>
</dbReference>
<dbReference type="GO" id="GO:0006508">
    <property type="term" value="P:proteolysis"/>
    <property type="evidence" value="ECO:0007669"/>
    <property type="project" value="TreeGrafter"/>
</dbReference>
<dbReference type="InterPro" id="IPR003593">
    <property type="entry name" value="AAA+_ATPase"/>
</dbReference>
<name>A0A401J015_SPHXE</name>
<dbReference type="InterPro" id="IPR027417">
    <property type="entry name" value="P-loop_NTPase"/>
</dbReference>
<dbReference type="PANTHER" id="PTHR23076">
    <property type="entry name" value="METALLOPROTEASE M41 FTSH"/>
    <property type="match status" value="1"/>
</dbReference>
<evidence type="ECO:0000259" key="1">
    <source>
        <dbReference type="SMART" id="SM00382"/>
    </source>
</evidence>
<evidence type="ECO:0000313" key="2">
    <source>
        <dbReference type="EMBL" id="GBH29965.1"/>
    </source>
</evidence>
<dbReference type="Proteomes" id="UP000290975">
    <property type="component" value="Unassembled WGS sequence"/>
</dbReference>
<dbReference type="GO" id="GO:0005524">
    <property type="term" value="F:ATP binding"/>
    <property type="evidence" value="ECO:0007669"/>
    <property type="project" value="InterPro"/>
</dbReference>
<reference evidence="2 3" key="1">
    <citation type="submission" date="2014-12" db="EMBL/GenBank/DDBJ databases">
        <title>Whole genome sequencing of Sphingobium xenophagum OW59.</title>
        <authorList>
            <person name="Ohta Y."/>
            <person name="Nishi S."/>
            <person name="Hatada Y."/>
        </authorList>
    </citation>
    <scope>NUCLEOTIDE SEQUENCE [LARGE SCALE GENOMIC DNA]</scope>
    <source>
        <strain evidence="2 3">OW59</strain>
    </source>
</reference>
<feature type="domain" description="AAA+ ATPase" evidence="1">
    <location>
        <begin position="126"/>
        <end position="259"/>
    </location>
</feature>
<protein>
    <recommendedName>
        <fullName evidence="1">AAA+ ATPase domain-containing protein</fullName>
    </recommendedName>
</protein>
<dbReference type="EMBL" id="BBQY01000002">
    <property type="protein sequence ID" value="GBH29965.1"/>
    <property type="molecule type" value="Genomic_DNA"/>
</dbReference>
<dbReference type="PANTHER" id="PTHR23076:SF97">
    <property type="entry name" value="ATP-DEPENDENT ZINC METALLOPROTEASE YME1L1"/>
    <property type="match status" value="1"/>
</dbReference>
<dbReference type="Pfam" id="PF00004">
    <property type="entry name" value="AAA"/>
    <property type="match status" value="1"/>
</dbReference>
<dbReference type="CDD" id="cd19481">
    <property type="entry name" value="RecA-like_protease"/>
    <property type="match status" value="1"/>
</dbReference>
<proteinExistence type="predicted"/>
<evidence type="ECO:0000313" key="3">
    <source>
        <dbReference type="Proteomes" id="UP000290975"/>
    </source>
</evidence>
<dbReference type="InterPro" id="IPR003959">
    <property type="entry name" value="ATPase_AAA_core"/>
</dbReference>